<dbReference type="PANTHER" id="PTHR12818:SF0">
    <property type="entry name" value="TRNA (ADENINE(37)-N6)-METHYLTRANSFERASE"/>
    <property type="match status" value="1"/>
</dbReference>
<evidence type="ECO:0000256" key="2">
    <source>
        <dbReference type="ARBA" id="ARBA00033753"/>
    </source>
</evidence>
<dbReference type="Gene3D" id="2.40.30.70">
    <property type="entry name" value="YaeB-like"/>
    <property type="match status" value="1"/>
</dbReference>
<dbReference type="NCBIfam" id="TIGR00104">
    <property type="entry name" value="tRNA_TsaA"/>
    <property type="match status" value="1"/>
</dbReference>
<dbReference type="InterPro" id="IPR023370">
    <property type="entry name" value="TrmO-like_N"/>
</dbReference>
<dbReference type="Proteomes" id="UP000736328">
    <property type="component" value="Unassembled WGS sequence"/>
</dbReference>
<protein>
    <submittedName>
        <fullName evidence="4">tRNA (N6-threonylcarbamoyladenosine(37)-N6)-methyltransferase TrmO</fullName>
    </submittedName>
</protein>
<dbReference type="InterPro" id="IPR040372">
    <property type="entry name" value="YaeB-like"/>
</dbReference>
<proteinExistence type="inferred from homology"/>
<gene>
    <name evidence="4" type="primary">tsaA</name>
    <name evidence="4" type="ORF">HY768_00510</name>
</gene>
<evidence type="ECO:0000256" key="1">
    <source>
        <dbReference type="ARBA" id="ARBA00022691"/>
    </source>
</evidence>
<accession>A0A933MIJ9</accession>
<comment type="caution">
    <text evidence="4">The sequence shown here is derived from an EMBL/GenBank/DDBJ whole genome shotgun (WGS) entry which is preliminary data.</text>
</comment>
<dbReference type="SUPFAM" id="SSF118196">
    <property type="entry name" value="YaeB-like"/>
    <property type="match status" value="1"/>
</dbReference>
<dbReference type="InterPro" id="IPR023368">
    <property type="entry name" value="UPF0066_cons_site"/>
</dbReference>
<organism evidence="4 5">
    <name type="scientific">candidate division TA06 bacterium</name>
    <dbReference type="NCBI Taxonomy" id="2250710"/>
    <lineage>
        <taxon>Bacteria</taxon>
        <taxon>Bacteria division TA06</taxon>
    </lineage>
</organism>
<name>A0A933MIJ9_UNCT6</name>
<comment type="similarity">
    <text evidence="2">Belongs to the tRNA methyltransferase O family.</text>
</comment>
<dbReference type="Pfam" id="PF01980">
    <property type="entry name" value="TrmO_N"/>
    <property type="match status" value="1"/>
</dbReference>
<dbReference type="InterPro" id="IPR036414">
    <property type="entry name" value="YaeB_N_sf"/>
</dbReference>
<dbReference type="AlphaFoldDB" id="A0A933MIJ9"/>
<evidence type="ECO:0000313" key="4">
    <source>
        <dbReference type="EMBL" id="MBI4725704.1"/>
    </source>
</evidence>
<dbReference type="EMBL" id="JACQXR010000005">
    <property type="protein sequence ID" value="MBI4725704.1"/>
    <property type="molecule type" value="Genomic_DNA"/>
</dbReference>
<reference evidence="4" key="1">
    <citation type="submission" date="2020-07" db="EMBL/GenBank/DDBJ databases">
        <title>Huge and variable diversity of episymbiotic CPR bacteria and DPANN archaea in groundwater ecosystems.</title>
        <authorList>
            <person name="He C.Y."/>
            <person name="Keren R."/>
            <person name="Whittaker M."/>
            <person name="Farag I.F."/>
            <person name="Doudna J."/>
            <person name="Cate J.H.D."/>
            <person name="Banfield J.F."/>
        </authorList>
    </citation>
    <scope>NUCLEOTIDE SEQUENCE</scope>
    <source>
        <strain evidence="4">NC_groundwater_1520_Pr4_B-0.1um_53_5</strain>
    </source>
</reference>
<keyword evidence="1" id="KW-0949">S-adenosyl-L-methionine</keyword>
<feature type="domain" description="TsaA-like" evidence="3">
    <location>
        <begin position="7"/>
        <end position="138"/>
    </location>
</feature>
<dbReference type="InterPro" id="IPR036413">
    <property type="entry name" value="YaeB-like_sf"/>
</dbReference>
<dbReference type="PANTHER" id="PTHR12818">
    <property type="entry name" value="TRNA (ADENINE(37)-N6)-METHYLTRANSFERASE"/>
    <property type="match status" value="1"/>
</dbReference>
<sequence>MSGTVAFRPIGVIRSEHRKGEETPIQPAYAKGCLGRAEILPEYAEGLKDIGGFSHIYLIYQFHRAGPAKLITRPFLQDTEHGVFATRSPCRPNAIGLSIVELVRIDGSVLHLDRVDILDGTPLLDIKPYTAKFDLIVNTRNGWQDQVDEETAQKRGRKGFRGGG</sequence>
<dbReference type="PROSITE" id="PS51668">
    <property type="entry name" value="TSAA_2"/>
    <property type="match status" value="1"/>
</dbReference>
<dbReference type="PROSITE" id="PS01318">
    <property type="entry name" value="TSAA_1"/>
    <property type="match status" value="1"/>
</dbReference>
<dbReference type="CDD" id="cd09281">
    <property type="entry name" value="UPF0066"/>
    <property type="match status" value="1"/>
</dbReference>
<evidence type="ECO:0000313" key="5">
    <source>
        <dbReference type="Proteomes" id="UP000736328"/>
    </source>
</evidence>
<evidence type="ECO:0000259" key="3">
    <source>
        <dbReference type="PROSITE" id="PS51668"/>
    </source>
</evidence>